<dbReference type="GO" id="GO:0006754">
    <property type="term" value="P:ATP biosynthetic process"/>
    <property type="evidence" value="ECO:0007669"/>
    <property type="project" value="TreeGrafter"/>
</dbReference>
<sequence>MSQKSFNFCNNCGKNGHIFQNCKHPITSIGLICFRMYDNNIQYLMIKRKHSLGFVEFMRGKYPVFNYEYLINIFNEMSNEEKEKIKHFNFEELWNYLWGNQVGIQYRGEEKTSREKYELLKNGISSKNEYNLETLLANCEYNWVDTEWGFPKGRRNYQEKDLNCALREFEEETGYVRSNIQLIQNISPYEEIFTGSNMKSYKHKYFLGYIDATIQTTHSFQETEVGDMKWQTYNECLNKIRPYNLEKINILNKINNVLIKYRLY</sequence>
<dbReference type="GO" id="GO:0003676">
    <property type="term" value="F:nucleic acid binding"/>
    <property type="evidence" value="ECO:0007669"/>
    <property type="project" value="InterPro"/>
</dbReference>
<evidence type="ECO:0000313" key="4">
    <source>
        <dbReference type="EMBL" id="QHT08636.1"/>
    </source>
</evidence>
<dbReference type="InterPro" id="IPR020084">
    <property type="entry name" value="NUDIX_hydrolase_CS"/>
</dbReference>
<dbReference type="GO" id="GO:0004081">
    <property type="term" value="F:bis(5'-nucleosyl)-tetraphosphatase (asymmetrical) activity"/>
    <property type="evidence" value="ECO:0007669"/>
    <property type="project" value="TreeGrafter"/>
</dbReference>
<evidence type="ECO:0008006" key="5">
    <source>
        <dbReference type="Google" id="ProtNLM"/>
    </source>
</evidence>
<feature type="domain" description="CCHC-type" evidence="2">
    <location>
        <begin position="9"/>
        <end position="23"/>
    </location>
</feature>
<dbReference type="Pfam" id="PF00293">
    <property type="entry name" value="NUDIX"/>
    <property type="match status" value="1"/>
</dbReference>
<evidence type="ECO:0000256" key="1">
    <source>
        <dbReference type="ARBA" id="ARBA00022801"/>
    </source>
</evidence>
<organism evidence="4">
    <name type="scientific">viral metagenome</name>
    <dbReference type="NCBI Taxonomy" id="1070528"/>
    <lineage>
        <taxon>unclassified sequences</taxon>
        <taxon>metagenomes</taxon>
        <taxon>organismal metagenomes</taxon>
    </lineage>
</organism>
<evidence type="ECO:0000259" key="2">
    <source>
        <dbReference type="PROSITE" id="PS50158"/>
    </source>
</evidence>
<evidence type="ECO:0000259" key="3">
    <source>
        <dbReference type="PROSITE" id="PS51462"/>
    </source>
</evidence>
<dbReference type="InterPro" id="IPR001878">
    <property type="entry name" value="Znf_CCHC"/>
</dbReference>
<dbReference type="InterPro" id="IPR000086">
    <property type="entry name" value="NUDIX_hydrolase_dom"/>
</dbReference>
<dbReference type="GO" id="GO:0008270">
    <property type="term" value="F:zinc ion binding"/>
    <property type="evidence" value="ECO:0007669"/>
    <property type="project" value="InterPro"/>
</dbReference>
<accession>A0A6C0CUX4</accession>
<dbReference type="PROSITE" id="PS50158">
    <property type="entry name" value="ZF_CCHC"/>
    <property type="match status" value="1"/>
</dbReference>
<protein>
    <recommendedName>
        <fullName evidence="5">Nudix hydrolase domain-containing protein</fullName>
    </recommendedName>
</protein>
<dbReference type="InterPro" id="IPR036875">
    <property type="entry name" value="Znf_CCHC_sf"/>
</dbReference>
<keyword evidence="1" id="KW-0378">Hydrolase</keyword>
<dbReference type="GO" id="GO:0006167">
    <property type="term" value="P:AMP biosynthetic process"/>
    <property type="evidence" value="ECO:0007669"/>
    <property type="project" value="TreeGrafter"/>
</dbReference>
<dbReference type="PROSITE" id="PS51462">
    <property type="entry name" value="NUDIX"/>
    <property type="match status" value="1"/>
</dbReference>
<name>A0A6C0CUX4_9ZZZZ</name>
<dbReference type="InterPro" id="IPR015797">
    <property type="entry name" value="NUDIX_hydrolase-like_dom_sf"/>
</dbReference>
<dbReference type="SUPFAM" id="SSF55811">
    <property type="entry name" value="Nudix"/>
    <property type="match status" value="1"/>
</dbReference>
<dbReference type="EMBL" id="MN739499">
    <property type="protein sequence ID" value="QHT08636.1"/>
    <property type="molecule type" value="Genomic_DNA"/>
</dbReference>
<dbReference type="InterPro" id="IPR051325">
    <property type="entry name" value="Nudix_hydrolase_domain"/>
</dbReference>
<proteinExistence type="predicted"/>
<dbReference type="Gene3D" id="3.90.79.10">
    <property type="entry name" value="Nucleoside Triphosphate Pyrophosphohydrolase"/>
    <property type="match status" value="1"/>
</dbReference>
<dbReference type="PANTHER" id="PTHR21340">
    <property type="entry name" value="DIADENOSINE 5,5-P1,P4-TETRAPHOSPHATE PYROPHOSPHOHYDROLASE MUTT"/>
    <property type="match status" value="1"/>
</dbReference>
<dbReference type="AlphaFoldDB" id="A0A6C0CUX4"/>
<dbReference type="PROSITE" id="PS00893">
    <property type="entry name" value="NUDIX_BOX"/>
    <property type="match status" value="1"/>
</dbReference>
<reference evidence="4" key="1">
    <citation type="journal article" date="2020" name="Nature">
        <title>Giant virus diversity and host interactions through global metagenomics.</title>
        <authorList>
            <person name="Schulz F."/>
            <person name="Roux S."/>
            <person name="Paez-Espino D."/>
            <person name="Jungbluth S."/>
            <person name="Walsh D.A."/>
            <person name="Denef V.J."/>
            <person name="McMahon K.D."/>
            <person name="Konstantinidis K.T."/>
            <person name="Eloe-Fadrosh E.A."/>
            <person name="Kyrpides N.C."/>
            <person name="Woyke T."/>
        </authorList>
    </citation>
    <scope>NUCLEOTIDE SEQUENCE</scope>
    <source>
        <strain evidence="4">GVMAG-M-3300023109-53</strain>
    </source>
</reference>
<dbReference type="PANTHER" id="PTHR21340:SF0">
    <property type="entry name" value="BIS(5'-NUCLEOSYL)-TETRAPHOSPHATASE [ASYMMETRICAL]"/>
    <property type="match status" value="1"/>
</dbReference>
<feature type="domain" description="Nudix hydrolase" evidence="3">
    <location>
        <begin position="22"/>
        <end position="254"/>
    </location>
</feature>
<dbReference type="SUPFAM" id="SSF57756">
    <property type="entry name" value="Retrovirus zinc finger-like domains"/>
    <property type="match status" value="1"/>
</dbReference>